<reference evidence="2 3" key="1">
    <citation type="submission" date="2016-03" db="EMBL/GenBank/DDBJ databases">
        <title>Draft genome sequence of the Vibrio tubiashii subs. europaeus.</title>
        <authorList>
            <person name="Spinard E."/>
            <person name="Dubert J."/>
            <person name="Nelson D.R."/>
            <person name="Barja J.L."/>
        </authorList>
    </citation>
    <scope>NUCLEOTIDE SEQUENCE [LARGE SCALE GENOMIC DNA]</scope>
    <source>
        <strain evidence="3">PP-638</strain>
        <strain evidence="2">PP2-638</strain>
        <plasmid evidence="2">p251_like</plasmid>
    </source>
</reference>
<comment type="caution">
    <text evidence="2">The sequence shown here is derived from an EMBL/GenBank/DDBJ whole genome shotgun (WGS) entry which is preliminary data.</text>
</comment>
<accession>A0A178J4Q4</accession>
<evidence type="ECO:0000313" key="1">
    <source>
        <dbReference type="EMBL" id="MDC5743408.1"/>
    </source>
</evidence>
<dbReference type="EMBL" id="JAPFIT010000033">
    <property type="protein sequence ID" value="MDC5743408.1"/>
    <property type="molecule type" value="Genomic_DNA"/>
</dbReference>
<geneLocation type="plasmid" evidence="2">
    <name>p251_like</name>
</geneLocation>
<dbReference type="Proteomes" id="UP000094761">
    <property type="component" value="Unassembled WGS sequence"/>
</dbReference>
<dbReference type="OrthoDB" id="5592973at2"/>
<gene>
    <name evidence="2" type="ORF">AZ468_23780</name>
    <name evidence="1" type="ORF">OPW20_25430</name>
</gene>
<evidence type="ECO:0000313" key="2">
    <source>
        <dbReference type="EMBL" id="OAM96715.1"/>
    </source>
</evidence>
<dbReference type="Proteomes" id="UP001150001">
    <property type="component" value="Unassembled WGS sequence"/>
</dbReference>
<dbReference type="GeneID" id="78078748"/>
<dbReference type="Pfam" id="PF09493">
    <property type="entry name" value="DUF2389"/>
    <property type="match status" value="1"/>
</dbReference>
<keyword evidence="4" id="KW-1185">Reference proteome</keyword>
<sequence>MNRINPAKLLNSKWTALQPQKREKHFLVSDVDYAEDGSVRSCTLEAVMTHGEYSIDWKELKNTDKWAYGWK</sequence>
<dbReference type="InterPro" id="IPR012663">
    <property type="entry name" value="CHP02450_Tryp"/>
</dbReference>
<keyword evidence="2" id="KW-0614">Plasmid</keyword>
<protein>
    <submittedName>
        <fullName evidence="1">TIGR02450 family Trp-rich protein</fullName>
    </submittedName>
</protein>
<evidence type="ECO:0000313" key="3">
    <source>
        <dbReference type="Proteomes" id="UP000094761"/>
    </source>
</evidence>
<evidence type="ECO:0000313" key="4">
    <source>
        <dbReference type="Proteomes" id="UP001150001"/>
    </source>
</evidence>
<dbReference type="AlphaFoldDB" id="A0A178J4Q4"/>
<dbReference type="NCBIfam" id="TIGR02450">
    <property type="entry name" value="TIGR02450 family Trp-rich protein"/>
    <property type="match status" value="1"/>
</dbReference>
<dbReference type="EMBL" id="LUAX01000008">
    <property type="protein sequence ID" value="OAM96715.1"/>
    <property type="molecule type" value="Genomic_DNA"/>
</dbReference>
<dbReference type="RefSeq" id="WP_069669733.1">
    <property type="nucleotide sequence ID" value="NZ_JAPFIM010000025.1"/>
</dbReference>
<organism evidence="2 3">
    <name type="scientific">Vibrio europaeus</name>
    <dbReference type="NCBI Taxonomy" id="300876"/>
    <lineage>
        <taxon>Bacteria</taxon>
        <taxon>Pseudomonadati</taxon>
        <taxon>Pseudomonadota</taxon>
        <taxon>Gammaproteobacteria</taxon>
        <taxon>Vibrionales</taxon>
        <taxon>Vibrionaceae</taxon>
        <taxon>Vibrio</taxon>
        <taxon>Vibrio oreintalis group</taxon>
    </lineage>
</organism>
<proteinExistence type="predicted"/>
<name>A0A178J4Q4_9VIBR</name>
<reference evidence="1" key="2">
    <citation type="submission" date="2022-11" db="EMBL/GenBank/DDBJ databases">
        <title>Role of the vibriolysin VemA secreted by the emergent pathogen Vibrio europaeus in the colonization of Manila clam mucus.</title>
        <authorList>
            <person name="Martinez C."/>
            <person name="Rodriguez S."/>
            <person name="Vences A."/>
            <person name="Barja J.L."/>
            <person name="Toranzo A.E."/>
            <person name="Dubert J."/>
        </authorList>
    </citation>
    <scope>NUCLEOTIDE SEQUENCE</scope>
    <source>
        <strain evidence="1">3454</strain>
    </source>
</reference>